<keyword evidence="3" id="KW-1185">Reference proteome</keyword>
<feature type="domain" description="Aerobactin siderophore biosynthesis IucA/IucC-like C-terminal" evidence="1">
    <location>
        <begin position="87"/>
        <end position="236"/>
    </location>
</feature>
<dbReference type="RefSeq" id="WP_150612874.1">
    <property type="nucleotide sequence ID" value="NZ_CABPRU010000004.1"/>
</dbReference>
<evidence type="ECO:0000313" key="2">
    <source>
        <dbReference type="EMBL" id="VVE03325.1"/>
    </source>
</evidence>
<sequence>MSARAGQPVTPAPVSAAQFDLAGSLPDIVRAELGPLCTGLAFGARMPVDLHEGDIVVGLADLGDHLPAMFEGVRRIVPGVEPRALMSQWSKCYFRAVVPAALAIAVVHGSVLTLDPDACGVVLRDGLPVQLRFPADSWTPPPSRDHKAFVPPPAAQRFASLIHVHLPAAIAAMQGAAGVSPRVLWGNVGNLLEFIVERMRHVPSLAIRAAADYAWLFDDDAGFGRTADNPLYRTVRYMSSPSPALASPMRARRVCCLRYQLAGKGTRCDEALLCGACPLLLTMTPSQLHRQLAWQVADDAPQ</sequence>
<organism evidence="2 3">
    <name type="scientific">Pandoraea terrigena</name>
    <dbReference type="NCBI Taxonomy" id="2508292"/>
    <lineage>
        <taxon>Bacteria</taxon>
        <taxon>Pseudomonadati</taxon>
        <taxon>Pseudomonadota</taxon>
        <taxon>Betaproteobacteria</taxon>
        <taxon>Burkholderiales</taxon>
        <taxon>Burkholderiaceae</taxon>
        <taxon>Pandoraea</taxon>
    </lineage>
</organism>
<reference evidence="2 3" key="1">
    <citation type="submission" date="2019-08" db="EMBL/GenBank/DDBJ databases">
        <authorList>
            <person name="Peeters C."/>
        </authorList>
    </citation>
    <scope>NUCLEOTIDE SEQUENCE [LARGE SCALE GENOMIC DNA]</scope>
    <source>
        <strain evidence="2 3">LMG 31013</strain>
    </source>
</reference>
<dbReference type="Proteomes" id="UP000334380">
    <property type="component" value="Unassembled WGS sequence"/>
</dbReference>
<accession>A0A5E4UWK2</accession>
<dbReference type="GO" id="GO:0003824">
    <property type="term" value="F:catalytic activity"/>
    <property type="evidence" value="ECO:0007669"/>
    <property type="project" value="UniProtKB-ARBA"/>
</dbReference>
<protein>
    <submittedName>
        <fullName evidence="2">Siderophore-iron reductase FhuF</fullName>
    </submittedName>
</protein>
<dbReference type="InterPro" id="IPR022770">
    <property type="entry name" value="IucA/IucC-like_C"/>
</dbReference>
<proteinExistence type="predicted"/>
<dbReference type="AlphaFoldDB" id="A0A5E4UWK2"/>
<evidence type="ECO:0000259" key="1">
    <source>
        <dbReference type="Pfam" id="PF06276"/>
    </source>
</evidence>
<dbReference type="Pfam" id="PF06276">
    <property type="entry name" value="FhuF"/>
    <property type="match status" value="1"/>
</dbReference>
<name>A0A5E4UWK2_9BURK</name>
<dbReference type="OrthoDB" id="8993954at2"/>
<dbReference type="NCBIfam" id="TIGR03951">
    <property type="entry name" value="Fe_III_red_FhuF"/>
    <property type="match status" value="1"/>
</dbReference>
<dbReference type="InterPro" id="IPR008090">
    <property type="entry name" value="Fe_iron_reduct"/>
</dbReference>
<dbReference type="EMBL" id="CABPRU010000004">
    <property type="protein sequence ID" value="VVE03325.1"/>
    <property type="molecule type" value="Genomic_DNA"/>
</dbReference>
<gene>
    <name evidence="2" type="ORF">PTE31013_02256</name>
</gene>
<evidence type="ECO:0000313" key="3">
    <source>
        <dbReference type="Proteomes" id="UP000334380"/>
    </source>
</evidence>